<dbReference type="KEGG" id="vde:111247679"/>
<dbReference type="Pfam" id="PF00415">
    <property type="entry name" value="RCC1"/>
    <property type="match status" value="4"/>
</dbReference>
<accession>A0A7M7JQD0</accession>
<evidence type="ECO:0000256" key="1">
    <source>
        <dbReference type="PROSITE-ProRule" id="PRU00235"/>
    </source>
</evidence>
<feature type="compositionally biased region" description="Acidic residues" evidence="2">
    <location>
        <begin position="23"/>
        <end position="32"/>
    </location>
</feature>
<proteinExistence type="predicted"/>
<dbReference type="PANTHER" id="PTHR46207">
    <property type="entry name" value="PROTEIN RCC2"/>
    <property type="match status" value="1"/>
</dbReference>
<dbReference type="PANTHER" id="PTHR46207:SF1">
    <property type="entry name" value="PROTEIN RCC2"/>
    <property type="match status" value="1"/>
</dbReference>
<reference evidence="3" key="1">
    <citation type="submission" date="2021-01" db="UniProtKB">
        <authorList>
            <consortium name="EnsemblMetazoa"/>
        </authorList>
    </citation>
    <scope>IDENTIFICATION</scope>
</reference>
<dbReference type="OrthoDB" id="297375at2759"/>
<feature type="compositionally biased region" description="Basic residues" evidence="2">
    <location>
        <begin position="1"/>
        <end position="19"/>
    </location>
</feature>
<dbReference type="EnsemblMetazoa" id="XM_022798926">
    <property type="protein sequence ID" value="XP_022654661"/>
    <property type="gene ID" value="LOC111247679"/>
</dbReference>
<keyword evidence="4" id="KW-1185">Reference proteome</keyword>
<dbReference type="EnsemblMetazoa" id="XM_022798921">
    <property type="protein sequence ID" value="XP_022654656"/>
    <property type="gene ID" value="LOC111247679"/>
</dbReference>
<evidence type="ECO:0008006" key="5">
    <source>
        <dbReference type="Google" id="ProtNLM"/>
    </source>
</evidence>
<dbReference type="FunCoup" id="A0A7M7JQD0">
    <property type="interactions" value="1764"/>
</dbReference>
<dbReference type="GO" id="GO:0016020">
    <property type="term" value="C:membrane"/>
    <property type="evidence" value="ECO:0007669"/>
    <property type="project" value="TreeGrafter"/>
</dbReference>
<evidence type="ECO:0000313" key="4">
    <source>
        <dbReference type="Proteomes" id="UP000594260"/>
    </source>
</evidence>
<dbReference type="RefSeq" id="XP_022654656.1">
    <property type="nucleotide sequence ID" value="XM_022798921.1"/>
</dbReference>
<feature type="repeat" description="RCC1" evidence="1">
    <location>
        <begin position="134"/>
        <end position="185"/>
    </location>
</feature>
<feature type="region of interest" description="Disordered" evidence="2">
    <location>
        <begin position="1"/>
        <end position="62"/>
    </location>
</feature>
<dbReference type="EnsemblMetazoa" id="XM_022798920">
    <property type="protein sequence ID" value="XP_022654655"/>
    <property type="gene ID" value="LOC111247679"/>
</dbReference>
<feature type="repeat" description="RCC1" evidence="1">
    <location>
        <begin position="238"/>
        <end position="313"/>
    </location>
</feature>
<dbReference type="RefSeq" id="XP_022654659.1">
    <property type="nucleotide sequence ID" value="XM_022798924.1"/>
</dbReference>
<dbReference type="RefSeq" id="XP_022654661.1">
    <property type="nucleotide sequence ID" value="XM_022798926.1"/>
</dbReference>
<dbReference type="InParanoid" id="A0A7M7JQD0"/>
<dbReference type="InterPro" id="IPR028641">
    <property type="entry name" value="RCC2"/>
</dbReference>
<dbReference type="PRINTS" id="PR00633">
    <property type="entry name" value="RCCNDNSATION"/>
</dbReference>
<dbReference type="InterPro" id="IPR009091">
    <property type="entry name" value="RCC1/BLIP-II"/>
</dbReference>
<name>A0A7M7JQD0_VARDE</name>
<organism evidence="3 4">
    <name type="scientific">Varroa destructor</name>
    <name type="common">Honeybee mite</name>
    <dbReference type="NCBI Taxonomy" id="109461"/>
    <lineage>
        <taxon>Eukaryota</taxon>
        <taxon>Metazoa</taxon>
        <taxon>Ecdysozoa</taxon>
        <taxon>Arthropoda</taxon>
        <taxon>Chelicerata</taxon>
        <taxon>Arachnida</taxon>
        <taxon>Acari</taxon>
        <taxon>Parasitiformes</taxon>
        <taxon>Mesostigmata</taxon>
        <taxon>Gamasina</taxon>
        <taxon>Dermanyssoidea</taxon>
        <taxon>Varroidae</taxon>
        <taxon>Varroa</taxon>
    </lineage>
</organism>
<evidence type="ECO:0000313" key="3">
    <source>
        <dbReference type="EnsemblMetazoa" id="XP_022654661"/>
    </source>
</evidence>
<dbReference type="PROSITE" id="PS00626">
    <property type="entry name" value="RCC1_2"/>
    <property type="match status" value="2"/>
</dbReference>
<evidence type="ECO:0000256" key="2">
    <source>
        <dbReference type="SAM" id="MobiDB-lite"/>
    </source>
</evidence>
<dbReference type="OMA" id="GKWKNTG"/>
<feature type="repeat" description="RCC1" evidence="1">
    <location>
        <begin position="186"/>
        <end position="237"/>
    </location>
</feature>
<dbReference type="Proteomes" id="UP000594260">
    <property type="component" value="Unplaced"/>
</dbReference>
<dbReference type="EnsemblMetazoa" id="XM_022798924">
    <property type="protein sequence ID" value="XP_022654659"/>
    <property type="gene ID" value="LOC111247679"/>
</dbReference>
<dbReference type="RefSeq" id="XP_022654660.1">
    <property type="nucleotide sequence ID" value="XM_022798925.1"/>
</dbReference>
<dbReference type="GeneID" id="111247679"/>
<dbReference type="Gene3D" id="2.130.10.30">
    <property type="entry name" value="Regulator of chromosome condensation 1/beta-lactamase-inhibitor protein II"/>
    <property type="match status" value="2"/>
</dbReference>
<dbReference type="RefSeq" id="XP_022654655.1">
    <property type="nucleotide sequence ID" value="XM_022798920.1"/>
</dbReference>
<dbReference type="RefSeq" id="XP_022654657.1">
    <property type="nucleotide sequence ID" value="XM_022798922.1"/>
</dbReference>
<feature type="repeat" description="RCC1" evidence="1">
    <location>
        <begin position="314"/>
        <end position="367"/>
    </location>
</feature>
<protein>
    <recommendedName>
        <fullName evidence="5">Protein RCC2 homolog</fullName>
    </recommendedName>
</protein>
<dbReference type="SUPFAM" id="SSF50985">
    <property type="entry name" value="RCC1/BLIP-II"/>
    <property type="match status" value="1"/>
</dbReference>
<dbReference type="PROSITE" id="PS50012">
    <property type="entry name" value="RCC1_3"/>
    <property type="match status" value="4"/>
</dbReference>
<sequence length="488" mass="52559">MSAAKKQKLKNGARATKKKRNDEDDDDFEEFDDQPRQASPASSGGGDMEQADLEEGAAAPTEDELAKHLGVPGRIVLAGCVSWDSTGKSSKNKNSLPFNCLWSPMRFGPVADKKICQVITGRQGCHTILITNEGKTWVFGRNASGQLGVCDTKARNIPVMVDALKESTVVAAAAGKNHTLFLTINGTVFGCGENKCGQVGVGNNTGNILVPTRLNMRGRRVVKMDCGNEFSMLVDDTGSLFACGSPEFGQLGNNTDGQYFVTSSKLAFNYVTTPKRIPLFVEKEKDGRPTPIHDVKVVDVSCGMNHTAVVDLNRRVFTWGFGGYGRLGHSSQNDEKVPRLLRGFEGPQKGVSRIWCGGSCTFVLNHLNILYMAGKIYTGGSREANMYPQVVQDLSGWNIVDMGVSDHGVCIAADNNLVVQGGGKTYGELALGEGRKTSANYDTVKSLEGIKIKQVALGLGHLALLVLDDSEEMTAKINKLGQWTPKCA</sequence>
<dbReference type="InterPro" id="IPR000408">
    <property type="entry name" value="Reg_chr_condens"/>
</dbReference>
<dbReference type="EnsemblMetazoa" id="XM_022798922">
    <property type="protein sequence ID" value="XP_022654657"/>
    <property type="gene ID" value="LOC111247679"/>
</dbReference>
<dbReference type="AlphaFoldDB" id="A0A7M7JQD0"/>
<dbReference type="EnsemblMetazoa" id="XM_022798925">
    <property type="protein sequence ID" value="XP_022654660"/>
    <property type="gene ID" value="LOC111247679"/>
</dbReference>
<dbReference type="GO" id="GO:0031267">
    <property type="term" value="F:small GTPase binding"/>
    <property type="evidence" value="ECO:0007669"/>
    <property type="project" value="TreeGrafter"/>
</dbReference>